<organism evidence="13">
    <name type="scientific">Nothobranchius kadleci</name>
    <name type="common">African annual killifish</name>
    <dbReference type="NCBI Taxonomy" id="1051664"/>
    <lineage>
        <taxon>Eukaryota</taxon>
        <taxon>Metazoa</taxon>
        <taxon>Chordata</taxon>
        <taxon>Craniata</taxon>
        <taxon>Vertebrata</taxon>
        <taxon>Euteleostomi</taxon>
        <taxon>Actinopterygii</taxon>
        <taxon>Neopterygii</taxon>
        <taxon>Teleostei</taxon>
        <taxon>Neoteleostei</taxon>
        <taxon>Acanthomorphata</taxon>
        <taxon>Ovalentaria</taxon>
        <taxon>Atherinomorphae</taxon>
        <taxon>Cyprinodontiformes</taxon>
        <taxon>Nothobranchiidae</taxon>
        <taxon>Nothobranchius</taxon>
    </lineage>
</organism>
<keyword evidence="9" id="KW-0445">Lipid transport</keyword>
<dbReference type="GO" id="GO:0042157">
    <property type="term" value="P:lipoprotein metabolic process"/>
    <property type="evidence" value="ECO:0007669"/>
    <property type="project" value="InterPro"/>
</dbReference>
<evidence type="ECO:0000256" key="7">
    <source>
        <dbReference type="ARBA" id="ARBA00022729"/>
    </source>
</evidence>
<dbReference type="GO" id="GO:0060228">
    <property type="term" value="F:phosphatidylcholine-sterol O-acyltransferase activator activity"/>
    <property type="evidence" value="ECO:0007669"/>
    <property type="project" value="TreeGrafter"/>
</dbReference>
<evidence type="ECO:0000256" key="12">
    <source>
        <dbReference type="SAM" id="Coils"/>
    </source>
</evidence>
<dbReference type="GO" id="GO:0034364">
    <property type="term" value="C:high-density lipoprotein particle"/>
    <property type="evidence" value="ECO:0007669"/>
    <property type="project" value="TreeGrafter"/>
</dbReference>
<dbReference type="GO" id="GO:0055090">
    <property type="term" value="P:acylglycerol homeostasis"/>
    <property type="evidence" value="ECO:0007669"/>
    <property type="project" value="TreeGrafter"/>
</dbReference>
<evidence type="ECO:0000256" key="1">
    <source>
        <dbReference type="ARBA" id="ARBA00004498"/>
    </source>
</evidence>
<evidence type="ECO:0000256" key="10">
    <source>
        <dbReference type="ARBA" id="ARBA00023121"/>
    </source>
</evidence>
<proteinExistence type="inferred from homology"/>
<dbReference type="Gene3D" id="1.20.120.20">
    <property type="entry name" value="Apolipoprotein"/>
    <property type="match status" value="2"/>
</dbReference>
<dbReference type="PANTHER" id="PTHR18976:SF2">
    <property type="entry name" value="APOLIPOPROTEIN E"/>
    <property type="match status" value="1"/>
</dbReference>
<dbReference type="EMBL" id="HADZ01007882">
    <property type="protein sequence ID" value="SBP71823.1"/>
    <property type="molecule type" value="Transcribed_RNA"/>
</dbReference>
<evidence type="ECO:0000256" key="9">
    <source>
        <dbReference type="ARBA" id="ARBA00023055"/>
    </source>
</evidence>
<evidence type="ECO:0000256" key="5">
    <source>
        <dbReference type="ARBA" id="ARBA00022525"/>
    </source>
</evidence>
<dbReference type="FunFam" id="1.20.120.20:FF:000010">
    <property type="entry name" value="Apolipoprotein E"/>
    <property type="match status" value="1"/>
</dbReference>
<dbReference type="GO" id="GO:0008203">
    <property type="term" value="P:cholesterol metabolic process"/>
    <property type="evidence" value="ECO:0007669"/>
    <property type="project" value="TreeGrafter"/>
</dbReference>
<dbReference type="GO" id="GO:0033344">
    <property type="term" value="P:cholesterol efflux"/>
    <property type="evidence" value="ECO:0007669"/>
    <property type="project" value="TreeGrafter"/>
</dbReference>
<dbReference type="GO" id="GO:0034362">
    <property type="term" value="C:low-density lipoprotein particle"/>
    <property type="evidence" value="ECO:0007669"/>
    <property type="project" value="TreeGrafter"/>
</dbReference>
<dbReference type="GO" id="GO:0042627">
    <property type="term" value="C:chylomicron"/>
    <property type="evidence" value="ECO:0007669"/>
    <property type="project" value="TreeGrafter"/>
</dbReference>
<gene>
    <name evidence="13" type="primary">APOEB</name>
</gene>
<dbReference type="GO" id="GO:1903561">
    <property type="term" value="C:extracellular vesicle"/>
    <property type="evidence" value="ECO:0007669"/>
    <property type="project" value="TreeGrafter"/>
</dbReference>
<dbReference type="SUPFAM" id="SSF58113">
    <property type="entry name" value="Apolipoprotein A-I"/>
    <property type="match status" value="1"/>
</dbReference>
<dbReference type="Pfam" id="PF01442">
    <property type="entry name" value="Apolipoprotein"/>
    <property type="match status" value="1"/>
</dbReference>
<dbReference type="AlphaFoldDB" id="A0A1A8BYC4"/>
<comment type="function">
    <text evidence="11">APOE is an apolipoprotein, a protein associating with lipid particles, that mainly functions in lipoprotein-mediated lipid transport between organs via the plasma and interstitial fluids. APOE is a core component of plasma lipoproteins and is involved in their production, conversion and clearance. Apolipoproteins are amphipathic molecules that interact both with lipids of the lipoprotein particle core and the aqueous environment of the plasma.</text>
</comment>
<keyword evidence="5" id="KW-0964">Secreted</keyword>
<dbReference type="GO" id="GO:0033700">
    <property type="term" value="P:phospholipid efflux"/>
    <property type="evidence" value="ECO:0007669"/>
    <property type="project" value="TreeGrafter"/>
</dbReference>
<evidence type="ECO:0000256" key="11">
    <source>
        <dbReference type="ARBA" id="ARBA00056320"/>
    </source>
</evidence>
<evidence type="ECO:0000256" key="3">
    <source>
        <dbReference type="ARBA" id="ARBA00011881"/>
    </source>
</evidence>
<comment type="similarity">
    <text evidence="2">Belongs to the apolipoprotein A1/A4/E family.</text>
</comment>
<dbReference type="GO" id="GO:0005543">
    <property type="term" value="F:phospholipid binding"/>
    <property type="evidence" value="ECO:0007669"/>
    <property type="project" value="TreeGrafter"/>
</dbReference>
<dbReference type="GO" id="GO:0034361">
    <property type="term" value="C:very-low-density lipoprotein particle"/>
    <property type="evidence" value="ECO:0007669"/>
    <property type="project" value="TreeGrafter"/>
</dbReference>
<protein>
    <submittedName>
        <fullName evidence="13">Apolipoprotein Eb</fullName>
    </submittedName>
</protein>
<keyword evidence="4" id="KW-0813">Transport</keyword>
<evidence type="ECO:0000256" key="2">
    <source>
        <dbReference type="ARBA" id="ARBA00008788"/>
    </source>
</evidence>
<keyword evidence="12" id="KW-0175">Coiled coil</keyword>
<keyword evidence="8" id="KW-0677">Repeat</keyword>
<keyword evidence="6" id="KW-0272">Extracellular matrix</keyword>
<evidence type="ECO:0000256" key="8">
    <source>
        <dbReference type="ARBA" id="ARBA00022737"/>
    </source>
</evidence>
<evidence type="ECO:0000256" key="4">
    <source>
        <dbReference type="ARBA" id="ARBA00022448"/>
    </source>
</evidence>
<sequence length="319" mass="35729">MHVSNHHPSPSLPLPPPPARFSGAAAAIKASVRVPGARRKLNLSGVCLHLSTMKALIFALVVITGCNARSVRQADTTLARFEDSVERFWQYISELNQKADGFVDNLKSSQLTRELDTLISDTMGELTTYRDEIQAKLAPYTASSTNQMSLDLQLLANKLQTDMNDAKERTNEYLRELQTMMQQNADDVRNRINTYTNKLRRRLNKDTTEIKDTVATYMTEIHSRTSQNLETVKGNVEPYVQQASDVANQKLRDISTRLETQAEALKTQLEASLKDLSTSMDGKLEEITELFAPYATKLREQFEDIMDKVKETAAAAAAA</sequence>
<dbReference type="InterPro" id="IPR050163">
    <property type="entry name" value="Apolipoprotein_A1/A4/E"/>
</dbReference>
<keyword evidence="10" id="KW-0446">Lipid-binding</keyword>
<reference evidence="13" key="1">
    <citation type="submission" date="2016-05" db="EMBL/GenBank/DDBJ databases">
        <authorList>
            <person name="Lavstsen T."/>
            <person name="Jespersen J.S."/>
        </authorList>
    </citation>
    <scope>NUCLEOTIDE SEQUENCE</scope>
    <source>
        <tissue evidence="13">Brain</tissue>
    </source>
</reference>
<name>A0A1A8BYC4_NOTKA</name>
<dbReference type="InterPro" id="IPR000074">
    <property type="entry name" value="ApoA_E"/>
</dbReference>
<feature type="coiled-coil region" evidence="12">
    <location>
        <begin position="156"/>
        <end position="183"/>
    </location>
</feature>
<comment type="subcellular location">
    <subcellularLocation>
        <location evidence="1">Secreted</location>
        <location evidence="1">Extracellular space</location>
        <location evidence="1">Extracellular matrix</location>
    </subcellularLocation>
</comment>
<dbReference type="PANTHER" id="PTHR18976">
    <property type="entry name" value="APOLIPOPROTEIN"/>
    <property type="match status" value="1"/>
</dbReference>
<dbReference type="GO" id="GO:0120020">
    <property type="term" value="F:cholesterol transfer activity"/>
    <property type="evidence" value="ECO:0007669"/>
    <property type="project" value="TreeGrafter"/>
</dbReference>
<keyword evidence="13" id="KW-0449">Lipoprotein</keyword>
<evidence type="ECO:0000256" key="6">
    <source>
        <dbReference type="ARBA" id="ARBA00022530"/>
    </source>
</evidence>
<comment type="subunit">
    <text evidence="3">Homotetramer.</text>
</comment>
<feature type="coiled-coil region" evidence="12">
    <location>
        <begin position="248"/>
        <end position="275"/>
    </location>
</feature>
<evidence type="ECO:0000313" key="13">
    <source>
        <dbReference type="EMBL" id="SBP71823.1"/>
    </source>
</evidence>
<accession>A0A1A8BYC4</accession>
<reference evidence="13" key="2">
    <citation type="submission" date="2016-06" db="EMBL/GenBank/DDBJ databases">
        <title>The genome of a short-lived fish provides insights into sex chromosome evolution and the genetic control of aging.</title>
        <authorList>
            <person name="Reichwald K."/>
            <person name="Felder M."/>
            <person name="Petzold A."/>
            <person name="Koch P."/>
            <person name="Groth M."/>
            <person name="Platzer M."/>
        </authorList>
    </citation>
    <scope>NUCLEOTIDE SEQUENCE</scope>
    <source>
        <tissue evidence="13">Brain</tissue>
    </source>
</reference>
<keyword evidence="7" id="KW-0732">Signal</keyword>